<evidence type="ECO:0000313" key="2">
    <source>
        <dbReference type="Proteomes" id="UP001314170"/>
    </source>
</evidence>
<evidence type="ECO:0000313" key="1">
    <source>
        <dbReference type="EMBL" id="CAK7357089.1"/>
    </source>
</evidence>
<gene>
    <name evidence="1" type="ORF">DCAF_LOCUS27373</name>
</gene>
<protein>
    <submittedName>
        <fullName evidence="1">Uncharacterized protein</fullName>
    </submittedName>
</protein>
<name>A0AAV1SWS9_9ROSI</name>
<dbReference type="Proteomes" id="UP001314170">
    <property type="component" value="Unassembled WGS sequence"/>
</dbReference>
<comment type="caution">
    <text evidence="1">The sequence shown here is derived from an EMBL/GenBank/DDBJ whole genome shotgun (WGS) entry which is preliminary data.</text>
</comment>
<proteinExistence type="predicted"/>
<sequence length="77" mass="8734">MAKSSLKGELVWGGDLFSCGTLEFPQETSNEVKKIKLFGVFSFRNLENPEATDWNGHPTFNICLRECLGEDQLQMHI</sequence>
<accession>A0AAV1SWS9</accession>
<dbReference type="AlphaFoldDB" id="A0AAV1SWS9"/>
<keyword evidence="2" id="KW-1185">Reference proteome</keyword>
<reference evidence="1 2" key="1">
    <citation type="submission" date="2024-01" db="EMBL/GenBank/DDBJ databases">
        <authorList>
            <person name="Waweru B."/>
        </authorList>
    </citation>
    <scope>NUCLEOTIDE SEQUENCE [LARGE SCALE GENOMIC DNA]</scope>
</reference>
<dbReference type="EMBL" id="CAWUPB010001197">
    <property type="protein sequence ID" value="CAK7357089.1"/>
    <property type="molecule type" value="Genomic_DNA"/>
</dbReference>
<organism evidence="1 2">
    <name type="scientific">Dovyalis caffra</name>
    <dbReference type="NCBI Taxonomy" id="77055"/>
    <lineage>
        <taxon>Eukaryota</taxon>
        <taxon>Viridiplantae</taxon>
        <taxon>Streptophyta</taxon>
        <taxon>Embryophyta</taxon>
        <taxon>Tracheophyta</taxon>
        <taxon>Spermatophyta</taxon>
        <taxon>Magnoliopsida</taxon>
        <taxon>eudicotyledons</taxon>
        <taxon>Gunneridae</taxon>
        <taxon>Pentapetalae</taxon>
        <taxon>rosids</taxon>
        <taxon>fabids</taxon>
        <taxon>Malpighiales</taxon>
        <taxon>Salicaceae</taxon>
        <taxon>Flacourtieae</taxon>
        <taxon>Dovyalis</taxon>
    </lineage>
</organism>